<dbReference type="RefSeq" id="WP_223924969.1">
    <property type="nucleotide sequence ID" value="NZ_BPTU01000002.1"/>
</dbReference>
<name>A0A9R1CBY7_9BACT</name>
<dbReference type="InterPro" id="IPR023230">
    <property type="entry name" value="Glyco_hydro_2_CS"/>
</dbReference>
<evidence type="ECO:0000256" key="2">
    <source>
        <dbReference type="ARBA" id="ARBA00022801"/>
    </source>
</evidence>
<dbReference type="Pfam" id="PF00703">
    <property type="entry name" value="Glyco_hydro_2"/>
    <property type="match status" value="1"/>
</dbReference>
<organism evidence="8 9">
    <name type="scientific">Prevotella lacticifex</name>
    <dbReference type="NCBI Taxonomy" id="2854755"/>
    <lineage>
        <taxon>Bacteria</taxon>
        <taxon>Pseudomonadati</taxon>
        <taxon>Bacteroidota</taxon>
        <taxon>Bacteroidia</taxon>
        <taxon>Bacteroidales</taxon>
        <taxon>Prevotellaceae</taxon>
        <taxon>Prevotella</taxon>
    </lineage>
</organism>
<dbReference type="InterPro" id="IPR006102">
    <property type="entry name" value="Ig-like_GH2"/>
</dbReference>
<dbReference type="InterPro" id="IPR036156">
    <property type="entry name" value="Beta-gal/glucu_dom_sf"/>
</dbReference>
<dbReference type="GeneID" id="72466218"/>
<proteinExistence type="inferred from homology"/>
<dbReference type="PANTHER" id="PTHR42732:SF1">
    <property type="entry name" value="BETA-MANNOSIDASE"/>
    <property type="match status" value="1"/>
</dbReference>
<evidence type="ECO:0000313" key="8">
    <source>
        <dbReference type="EMBL" id="GJG59739.1"/>
    </source>
</evidence>
<dbReference type="AlphaFoldDB" id="A0A9R1CBY7"/>
<keyword evidence="4" id="KW-0732">Signal</keyword>
<dbReference type="Gene3D" id="3.20.20.80">
    <property type="entry name" value="Glycosidases"/>
    <property type="match status" value="1"/>
</dbReference>
<dbReference type="PANTHER" id="PTHR42732">
    <property type="entry name" value="BETA-GALACTOSIDASE"/>
    <property type="match status" value="1"/>
</dbReference>
<dbReference type="InterPro" id="IPR040605">
    <property type="entry name" value="Glyco_hydro2_dom5"/>
</dbReference>
<comment type="caution">
    <text evidence="8">The sequence shown here is derived from an EMBL/GenBank/DDBJ whole genome shotgun (WGS) entry which is preliminary data.</text>
</comment>
<reference evidence="8" key="1">
    <citation type="journal article" date="2022" name="Int. J. Syst. Evol. Microbiol.">
        <title>Prevotella lacticifex sp. nov., isolated from the rumen of cows.</title>
        <authorList>
            <person name="Shinkai T."/>
            <person name="Ikeyama N."/>
            <person name="Kumagai M."/>
            <person name="Ohmori H."/>
            <person name="Sakamoto M."/>
            <person name="Ohkuma M."/>
            <person name="Mitsumori M."/>
        </authorList>
    </citation>
    <scope>NUCLEOTIDE SEQUENCE</scope>
    <source>
        <strain evidence="8">R5076</strain>
    </source>
</reference>
<evidence type="ECO:0000259" key="6">
    <source>
        <dbReference type="Pfam" id="PF02836"/>
    </source>
</evidence>
<dbReference type="GO" id="GO:0005975">
    <property type="term" value="P:carbohydrate metabolic process"/>
    <property type="evidence" value="ECO:0007669"/>
    <property type="project" value="InterPro"/>
</dbReference>
<evidence type="ECO:0000313" key="9">
    <source>
        <dbReference type="Proteomes" id="UP000825483"/>
    </source>
</evidence>
<evidence type="ECO:0000256" key="1">
    <source>
        <dbReference type="ARBA" id="ARBA00007401"/>
    </source>
</evidence>
<dbReference type="InterPro" id="IPR006103">
    <property type="entry name" value="Glyco_hydro_2_cat"/>
</dbReference>
<keyword evidence="9" id="KW-1185">Reference proteome</keyword>
<comment type="similarity">
    <text evidence="1">Belongs to the glycosyl hydrolase 2 family.</text>
</comment>
<dbReference type="InterPro" id="IPR051913">
    <property type="entry name" value="GH2_Domain-Containing"/>
</dbReference>
<dbReference type="SUPFAM" id="SSF49785">
    <property type="entry name" value="Galactose-binding domain-like"/>
    <property type="match status" value="1"/>
</dbReference>
<protein>
    <submittedName>
        <fullName evidence="8">Beta-galactosidase</fullName>
    </submittedName>
</protein>
<dbReference type="Proteomes" id="UP000825483">
    <property type="component" value="Unassembled WGS sequence"/>
</dbReference>
<dbReference type="EMBL" id="BPUB01000002">
    <property type="protein sequence ID" value="GJG59739.1"/>
    <property type="molecule type" value="Genomic_DNA"/>
</dbReference>
<feature type="domain" description="Glycoside hydrolase family 2 immunoglobulin-like beta-sandwich" evidence="5">
    <location>
        <begin position="208"/>
        <end position="311"/>
    </location>
</feature>
<evidence type="ECO:0000256" key="4">
    <source>
        <dbReference type="SAM" id="SignalP"/>
    </source>
</evidence>
<keyword evidence="3" id="KW-0326">Glycosidase</keyword>
<evidence type="ECO:0000259" key="5">
    <source>
        <dbReference type="Pfam" id="PF00703"/>
    </source>
</evidence>
<dbReference type="Pfam" id="PF18565">
    <property type="entry name" value="Glyco_hydro2_C5"/>
    <property type="match status" value="1"/>
</dbReference>
<gene>
    <name evidence="8" type="ORF">PRLR5076_25900</name>
</gene>
<feature type="chain" id="PRO_5040181139" evidence="4">
    <location>
        <begin position="19"/>
        <end position="889"/>
    </location>
</feature>
<dbReference type="Gene3D" id="2.60.40.10">
    <property type="entry name" value="Immunoglobulins"/>
    <property type="match status" value="2"/>
</dbReference>
<evidence type="ECO:0000259" key="7">
    <source>
        <dbReference type="Pfam" id="PF18565"/>
    </source>
</evidence>
<evidence type="ECO:0000256" key="3">
    <source>
        <dbReference type="ARBA" id="ARBA00023295"/>
    </source>
</evidence>
<dbReference type="Pfam" id="PF02836">
    <property type="entry name" value="Glyco_hydro_2_C"/>
    <property type="match status" value="1"/>
</dbReference>
<dbReference type="SUPFAM" id="SSF51445">
    <property type="entry name" value="(Trans)glycosidases"/>
    <property type="match status" value="1"/>
</dbReference>
<dbReference type="SUPFAM" id="SSF49303">
    <property type="entry name" value="beta-Galactosidase/glucuronidase domain"/>
    <property type="match status" value="1"/>
</dbReference>
<dbReference type="GO" id="GO:0004553">
    <property type="term" value="F:hydrolase activity, hydrolyzing O-glycosyl compounds"/>
    <property type="evidence" value="ECO:0007669"/>
    <property type="project" value="InterPro"/>
</dbReference>
<feature type="signal peptide" evidence="4">
    <location>
        <begin position="1"/>
        <end position="18"/>
    </location>
</feature>
<dbReference type="InterPro" id="IPR008979">
    <property type="entry name" value="Galactose-bd-like_sf"/>
</dbReference>
<feature type="domain" description="Glycoside hydrolase family 2" evidence="7">
    <location>
        <begin position="730"/>
        <end position="808"/>
    </location>
</feature>
<accession>A0A9R1CBY7</accession>
<dbReference type="PROSITE" id="PS00719">
    <property type="entry name" value="GLYCOSYL_HYDROL_F2_1"/>
    <property type="match status" value="1"/>
</dbReference>
<dbReference type="Gene3D" id="2.60.120.260">
    <property type="entry name" value="Galactose-binding domain-like"/>
    <property type="match status" value="1"/>
</dbReference>
<dbReference type="InterPro" id="IPR017853">
    <property type="entry name" value="GH"/>
</dbReference>
<keyword evidence="2" id="KW-0378">Hydrolase</keyword>
<dbReference type="InterPro" id="IPR013783">
    <property type="entry name" value="Ig-like_fold"/>
</dbReference>
<feature type="domain" description="Glycoside hydrolase family 2 catalytic" evidence="6">
    <location>
        <begin position="319"/>
        <end position="443"/>
    </location>
</feature>
<sequence>MRHLTVLLLLFVTIALGAAEKPSVAGFFPISNQGRMVWDFNPQWRFHLGDADGAWRADYDDSGWEVVSTPHCVKLEPAESSGGRNYQGVAWYRKVFTAPADHLTLYFEAIMGKQDIYVNGKLAATHLGGYLPVIVDLDKEKIRKGDRCVVAVKADNSDDKSFPPGKPQAGLDFCYHGGIYRDVWLLSRNPIHITDPLEAGRKAGGGVFVHYSDITAKAADVHVNTDVCNLSASASKIVVENSLVDKNGRTVARKSNTLTVMAGDTVTAVVSMHVARPSLWSPESPYLYTLVTRVKQGSRTLDGGATRIGIRSVEFRGADGFWLNGKHYRQFIGGNRHQDFAYVGNAVPNSQQWRDALRLKSLGFNIIRTAHYPQDPSFMDACDELGLFIIVATPGWQFWNSSDPRFEQRVYKNTRDIIRRDRNHPCVLMWEPILNETRFPKDFALKSLQITKDEYPYPYRPAAAADVNSAGVRDNYDVVYGWPGDDAKANRPKQCIFTREFGEYVDDWYAHNCINRASRSWGERPMLVQALSLAKTTEEMYRTGGQFIGGAQWHPFDHQRGYHPDPYWGGDYDAFRQPKTVYWFYAAQNKAVTDRNEVGADSVLARLNRPMVHIAHEMTPFSDSDVVVFSNCDSVRLTTYDGEKSWTLPVRHTPEGCSDAELNTQFSAPVIFHDAWNFWEARDHSYKHKAWQKVKMVAEGIIGGRVVCSDVRMPSRRSTKLRLSVDEMGRKLVADGSDFVVVVCEVTDDNGNVRRLAKENIRFTVTGEGRIVGDNAGINANPRAVEWGSAPILVQSTRRAGRIHIHAEVQFPGAHAPQPVDLDIESVPAEMPFVLNNGVKAGDENTAPAVMSAAATAAVTPVPTARLTDKQKADILKEVEQQQADFGIK</sequence>